<name>A0A7G5BYW1_9BACL</name>
<dbReference type="RefSeq" id="WP_182303545.1">
    <property type="nucleotide sequence ID" value="NZ_CP041969.1"/>
</dbReference>
<dbReference type="PANTHER" id="PTHR21666">
    <property type="entry name" value="PEPTIDASE-RELATED"/>
    <property type="match status" value="1"/>
</dbReference>
<dbReference type="InterPro" id="IPR018392">
    <property type="entry name" value="LysM"/>
</dbReference>
<dbReference type="GO" id="GO:0004222">
    <property type="term" value="F:metalloendopeptidase activity"/>
    <property type="evidence" value="ECO:0007669"/>
    <property type="project" value="TreeGrafter"/>
</dbReference>
<dbReference type="EMBL" id="CP041969">
    <property type="protein sequence ID" value="QMV42145.1"/>
    <property type="molecule type" value="Genomic_DNA"/>
</dbReference>
<dbReference type="SUPFAM" id="SSF54106">
    <property type="entry name" value="LysM domain"/>
    <property type="match status" value="1"/>
</dbReference>
<evidence type="ECO:0000313" key="4">
    <source>
        <dbReference type="EMBL" id="QMV42145.1"/>
    </source>
</evidence>
<proteinExistence type="predicted"/>
<dbReference type="Proteomes" id="UP000515679">
    <property type="component" value="Chromosome"/>
</dbReference>
<dbReference type="AlphaFoldDB" id="A0A7G5BYW1"/>
<dbReference type="InterPro" id="IPR011055">
    <property type="entry name" value="Dup_hybrid_motif"/>
</dbReference>
<dbReference type="Pfam" id="PF01551">
    <property type="entry name" value="Peptidase_M23"/>
    <property type="match status" value="1"/>
</dbReference>
<organism evidence="4 5">
    <name type="scientific">Cohnella cholangitidis</name>
    <dbReference type="NCBI Taxonomy" id="2598458"/>
    <lineage>
        <taxon>Bacteria</taxon>
        <taxon>Bacillati</taxon>
        <taxon>Bacillota</taxon>
        <taxon>Bacilli</taxon>
        <taxon>Bacillales</taxon>
        <taxon>Paenibacillaceae</taxon>
        <taxon>Cohnella</taxon>
    </lineage>
</organism>
<dbReference type="InterPro" id="IPR011098">
    <property type="entry name" value="G5_dom"/>
</dbReference>
<dbReference type="CDD" id="cd00118">
    <property type="entry name" value="LysM"/>
    <property type="match status" value="1"/>
</dbReference>
<evidence type="ECO:0000259" key="2">
    <source>
        <dbReference type="PROSITE" id="PS51109"/>
    </source>
</evidence>
<dbReference type="SMART" id="SM01208">
    <property type="entry name" value="G5"/>
    <property type="match status" value="1"/>
</dbReference>
<evidence type="ECO:0000259" key="3">
    <source>
        <dbReference type="PROSITE" id="PS51782"/>
    </source>
</evidence>
<dbReference type="PROSITE" id="PS51109">
    <property type="entry name" value="G5"/>
    <property type="match status" value="1"/>
</dbReference>
<gene>
    <name evidence="4" type="ORF">FPL14_13780</name>
</gene>
<dbReference type="Gene3D" id="2.70.70.10">
    <property type="entry name" value="Glucose Permease (Domain IIA)"/>
    <property type="match status" value="1"/>
</dbReference>
<dbReference type="Gene3D" id="2.20.230.10">
    <property type="entry name" value="Resuscitation-promoting factor rpfb"/>
    <property type="match status" value="1"/>
</dbReference>
<dbReference type="CDD" id="cd12797">
    <property type="entry name" value="M23_peptidase"/>
    <property type="match status" value="1"/>
</dbReference>
<feature type="domain" description="LysM" evidence="3">
    <location>
        <begin position="267"/>
        <end position="311"/>
    </location>
</feature>
<dbReference type="Pfam" id="PF01476">
    <property type="entry name" value="LysM"/>
    <property type="match status" value="1"/>
</dbReference>
<evidence type="ECO:0000313" key="5">
    <source>
        <dbReference type="Proteomes" id="UP000515679"/>
    </source>
</evidence>
<keyword evidence="5" id="KW-1185">Reference proteome</keyword>
<dbReference type="KEGG" id="cchl:FPL14_13780"/>
<sequence>MAVFRGMDRIRKMITATRQTFRQVRFKQLKGKTQSDNPTQPILSNLFQNYRQPLVITACGIAAVVAVGIGGHKYVQAHSVEYYNVMIAGQPVGEISSEEKVEQFLAAKAAELENADTPVRQVLNDGQVTFTAERAYKKKTDDEATLTRLEGMLQTHPIGVKLIIDGEEVGIVRDELTAKKLLQRVKNKYAPARLVANKAATEVQSLSFKTTATATTAAANEDKPQRTITSVSFVEKVEMETTDIGEAKLSDPDELFASLTEGEPIPRKYTVKEGDCIGCIASKLDISEELIYQNNKWIKNDSIRIGDVLDLSEEEPPILNVNSEEQVTEIEVIEPPIQYQKNDSMKLGQQKVLREGSEGKQQVTYRLIKRNGSLIEEEQIAKKVLVAPVTTIILKGTKVIRGEGSGKFAWPVLGARITSYQGSRWGRMHNGIDIIGKKNILAADEGVIEFAGYKSGGLGNAVIINHNNGFKTIYGHMKSVGVKKGQIVEKGDVIGIMGSTGRSTGTHLHFEVHLNGKLKNPTSYL</sequence>
<dbReference type="InterPro" id="IPR050570">
    <property type="entry name" value="Cell_wall_metabolism_enzyme"/>
</dbReference>
<evidence type="ECO:0000256" key="1">
    <source>
        <dbReference type="ARBA" id="ARBA00022729"/>
    </source>
</evidence>
<dbReference type="PANTHER" id="PTHR21666:SF270">
    <property type="entry name" value="MUREIN HYDROLASE ACTIVATOR ENVC"/>
    <property type="match status" value="1"/>
</dbReference>
<dbReference type="SUPFAM" id="SSF51261">
    <property type="entry name" value="Duplicated hybrid motif"/>
    <property type="match status" value="1"/>
</dbReference>
<protein>
    <submittedName>
        <fullName evidence="4">M23 family metallopeptidase</fullName>
    </submittedName>
</protein>
<dbReference type="Pfam" id="PF07501">
    <property type="entry name" value="G5"/>
    <property type="match status" value="1"/>
</dbReference>
<keyword evidence="1" id="KW-0732">Signal</keyword>
<reference evidence="4 5" key="1">
    <citation type="submission" date="2019-07" db="EMBL/GenBank/DDBJ databases">
        <authorList>
            <person name="Kim J.K."/>
            <person name="Cheong H.-M."/>
            <person name="Choi Y."/>
            <person name="Hwang K.J."/>
            <person name="Lee S."/>
            <person name="Choi C."/>
        </authorList>
    </citation>
    <scope>NUCLEOTIDE SEQUENCE [LARGE SCALE GENOMIC DNA]</scope>
    <source>
        <strain evidence="4 5">KS 22</strain>
    </source>
</reference>
<dbReference type="InterPro" id="IPR016047">
    <property type="entry name" value="M23ase_b-sheet_dom"/>
</dbReference>
<dbReference type="SMART" id="SM00257">
    <property type="entry name" value="LysM"/>
    <property type="match status" value="1"/>
</dbReference>
<dbReference type="PROSITE" id="PS51782">
    <property type="entry name" value="LYSM"/>
    <property type="match status" value="1"/>
</dbReference>
<feature type="domain" description="G5" evidence="2">
    <location>
        <begin position="318"/>
        <end position="399"/>
    </location>
</feature>
<dbReference type="InterPro" id="IPR036779">
    <property type="entry name" value="LysM_dom_sf"/>
</dbReference>
<accession>A0A7G5BYW1</accession>
<dbReference type="Gene3D" id="3.10.350.10">
    <property type="entry name" value="LysM domain"/>
    <property type="match status" value="1"/>
</dbReference>